<dbReference type="EMBL" id="QPJD01000012">
    <property type="protein sequence ID" value="RCW44355.1"/>
    <property type="molecule type" value="Genomic_DNA"/>
</dbReference>
<evidence type="ECO:0000256" key="4">
    <source>
        <dbReference type="ARBA" id="ARBA00023295"/>
    </source>
</evidence>
<keyword evidence="3" id="KW-0862">Zinc</keyword>
<evidence type="ECO:0000256" key="1">
    <source>
        <dbReference type="ARBA" id="ARBA00022723"/>
    </source>
</evidence>
<reference evidence="6 7" key="1">
    <citation type="submission" date="2018-07" db="EMBL/GenBank/DDBJ databases">
        <title>Genomic Encyclopedia of Type Strains, Phase III (KMG-III): the genomes of soil and plant-associated and newly described type strains.</title>
        <authorList>
            <person name="Whitman W."/>
        </authorList>
    </citation>
    <scope>NUCLEOTIDE SEQUENCE [LARGE SCALE GENOMIC DNA]</scope>
    <source>
        <strain evidence="6 7">CECT 7506</strain>
    </source>
</reference>
<evidence type="ECO:0000313" key="7">
    <source>
        <dbReference type="Proteomes" id="UP000252415"/>
    </source>
</evidence>
<dbReference type="AlphaFoldDB" id="A0A368VW34"/>
<keyword evidence="4" id="KW-0326">Glycosidase</keyword>
<accession>A0A368VW34</accession>
<dbReference type="SUPFAM" id="SSF51445">
    <property type="entry name" value="(Trans)glycosidases"/>
    <property type="match status" value="1"/>
</dbReference>
<comment type="caution">
    <text evidence="6">The sequence shown here is derived from an EMBL/GenBank/DDBJ whole genome shotgun (WGS) entry which is preliminary data.</text>
</comment>
<dbReference type="RefSeq" id="WP_181873593.1">
    <property type="nucleotide sequence ID" value="NZ_QPJD01000012.1"/>
</dbReference>
<keyword evidence="7" id="KW-1185">Reference proteome</keyword>
<evidence type="ECO:0000259" key="5">
    <source>
        <dbReference type="Pfam" id="PF02449"/>
    </source>
</evidence>
<dbReference type="Pfam" id="PF02449">
    <property type="entry name" value="Glyco_hydro_42"/>
    <property type="match status" value="1"/>
</dbReference>
<dbReference type="GO" id="GO:0005975">
    <property type="term" value="P:carbohydrate metabolic process"/>
    <property type="evidence" value="ECO:0007669"/>
    <property type="project" value="InterPro"/>
</dbReference>
<sequence>MNKIVIFYDKSFPYEGVRPNAKQLADLADFGSVTDAQGLADALRTAQGLVHLHGRYFPKEAWPALLDYFKQGRALLHMGGAPYRVPVYLESGHWRAEPEQTAYHQQLNIHEMLTVDAGPIKEYAANPDIPLFEDKQAMFSVQPTVGFVLHATKADDQPGQGGSSGPMDAHIYPLLKGISASGREVAAPCVLLENTKGAFAGGRWLFINQTLEDRFWSGGGADAIREWSAYCANGVTEIWFKPNYGCYDPGDRPTLTLQLQELGGRRAAATDSGDSERPAEWRFHIKVNKETASGFHSIWSGESELQSSRELTFLRIPVPIAVEQGFYEAVCVAVSDRGETRTYRQGFWGFDEQLLHEGEMLTCDRDYFRKNGRPLPIVGMTYMTSDAARKFLFMPNVSTWDRDMAQMKRAGINYIRTGIWTAWRQVMFVDGHPSEEVLRAIDAFLLTAKKHDLEVTFTFFAFTPEAWEGVNPYLDPRSVEAQKRFVAAIVSRHANSTHVHWDLINEPSMFHPDKTFSGPQTCGDPYEQERFIEWLRLRHNGDIRLLQERWNMTPAELPSFRAVKPPRKEDINFNTTAIHPKKNGPLLDYCLFTMDMHNQWARELSATIRRIQPKQLITVGQDEALAGQRPSPFFYEEAVDYTNVHSWWLMDDLVWDTVFTKSPNKPNLVQETGMMYVETPDGKAKRSELELRNILERKYAYAFATGAAGAVQWIWNINFYMHNVNESNIGARADGTEKPEADVSYNFGRFIGAIGHLFENRRLEETAVIYPYSNDFSARGMAQAATTKLTRTMAYELKQPFRALGEYQLEELAEQTPKLILVPSAHNFSGEALNKLLSHISQHGGTLLFTGPISIDEYWRTTDRMVGMIGETRVGNVLREEVLELEGRLIPVSFANNRIAEAAKETVVTASITSSSAPLTSRKLGKGTLLWCPLPIELNDRSDALTQVYDYAIGLAGVAAELLWLKGGELPGVYGRKLSFGEGALFIFVSEYAVKAEVEITDPESSISYSFALEPERTVMFATDQSGKLLAVYRPDEVAVTINER</sequence>
<gene>
    <name evidence="6" type="ORF">DFP97_112221</name>
</gene>
<keyword evidence="2" id="KW-0378">Hydrolase</keyword>
<organism evidence="6 7">
    <name type="scientific">Paenibacillus prosopidis</name>
    <dbReference type="NCBI Taxonomy" id="630520"/>
    <lineage>
        <taxon>Bacteria</taxon>
        <taxon>Bacillati</taxon>
        <taxon>Bacillota</taxon>
        <taxon>Bacilli</taxon>
        <taxon>Bacillales</taxon>
        <taxon>Paenibacillaceae</taxon>
        <taxon>Paenibacillus</taxon>
    </lineage>
</organism>
<proteinExistence type="predicted"/>
<evidence type="ECO:0000256" key="2">
    <source>
        <dbReference type="ARBA" id="ARBA00022801"/>
    </source>
</evidence>
<evidence type="ECO:0000256" key="3">
    <source>
        <dbReference type="ARBA" id="ARBA00022833"/>
    </source>
</evidence>
<evidence type="ECO:0000313" key="6">
    <source>
        <dbReference type="EMBL" id="RCW44355.1"/>
    </source>
</evidence>
<protein>
    <submittedName>
        <fullName evidence="6">Beta-galactosidase GanA</fullName>
    </submittedName>
</protein>
<dbReference type="GO" id="GO:0004565">
    <property type="term" value="F:beta-galactosidase activity"/>
    <property type="evidence" value="ECO:0007669"/>
    <property type="project" value="InterPro"/>
</dbReference>
<dbReference type="PANTHER" id="PTHR36447">
    <property type="entry name" value="BETA-GALACTOSIDASE GANA"/>
    <property type="match status" value="1"/>
</dbReference>
<dbReference type="InterPro" id="IPR017853">
    <property type="entry name" value="GH"/>
</dbReference>
<keyword evidence="1" id="KW-0479">Metal-binding</keyword>
<dbReference type="Gene3D" id="3.20.20.80">
    <property type="entry name" value="Glycosidases"/>
    <property type="match status" value="1"/>
</dbReference>
<dbReference type="PANTHER" id="PTHR36447:SF2">
    <property type="entry name" value="BETA-GALACTOSIDASE YESZ"/>
    <property type="match status" value="1"/>
</dbReference>
<dbReference type="GO" id="GO:0009341">
    <property type="term" value="C:beta-galactosidase complex"/>
    <property type="evidence" value="ECO:0007669"/>
    <property type="project" value="InterPro"/>
</dbReference>
<name>A0A368VW34_9BACL</name>
<dbReference type="Proteomes" id="UP000252415">
    <property type="component" value="Unassembled WGS sequence"/>
</dbReference>
<dbReference type="InterPro" id="IPR003476">
    <property type="entry name" value="Glyco_hydro_42"/>
</dbReference>
<dbReference type="GO" id="GO:0046872">
    <property type="term" value="F:metal ion binding"/>
    <property type="evidence" value="ECO:0007669"/>
    <property type="project" value="UniProtKB-KW"/>
</dbReference>
<feature type="domain" description="Glycoside hydrolase family 42 N-terminal" evidence="5">
    <location>
        <begin position="484"/>
        <end position="648"/>
    </location>
</feature>
<dbReference type="InterPro" id="IPR013529">
    <property type="entry name" value="Glyco_hydro_42_N"/>
</dbReference>